<dbReference type="EMBL" id="BMXI01000021">
    <property type="protein sequence ID" value="GHC66381.1"/>
    <property type="molecule type" value="Genomic_DNA"/>
</dbReference>
<name>A0A918TZS9_9BACT</name>
<feature type="region of interest" description="Disordered" evidence="1">
    <location>
        <begin position="158"/>
        <end position="213"/>
    </location>
</feature>
<reference evidence="2" key="1">
    <citation type="journal article" date="2014" name="Int. J. Syst. Evol. Microbiol.">
        <title>Complete genome sequence of Corynebacterium casei LMG S-19264T (=DSM 44701T), isolated from a smear-ripened cheese.</title>
        <authorList>
            <consortium name="US DOE Joint Genome Institute (JGI-PGF)"/>
            <person name="Walter F."/>
            <person name="Albersmeier A."/>
            <person name="Kalinowski J."/>
            <person name="Ruckert C."/>
        </authorList>
    </citation>
    <scope>NUCLEOTIDE SEQUENCE</scope>
    <source>
        <strain evidence="2">KCTC 12988</strain>
    </source>
</reference>
<feature type="compositionally biased region" description="Basic and acidic residues" evidence="1">
    <location>
        <begin position="192"/>
        <end position="213"/>
    </location>
</feature>
<organism evidence="2 3">
    <name type="scientific">Roseibacillus persicicus</name>
    <dbReference type="NCBI Taxonomy" id="454148"/>
    <lineage>
        <taxon>Bacteria</taxon>
        <taxon>Pseudomonadati</taxon>
        <taxon>Verrucomicrobiota</taxon>
        <taxon>Verrucomicrobiia</taxon>
        <taxon>Verrucomicrobiales</taxon>
        <taxon>Verrucomicrobiaceae</taxon>
        <taxon>Roseibacillus</taxon>
    </lineage>
</organism>
<reference evidence="2" key="2">
    <citation type="submission" date="2020-09" db="EMBL/GenBank/DDBJ databases">
        <authorList>
            <person name="Sun Q."/>
            <person name="Kim S."/>
        </authorList>
    </citation>
    <scope>NUCLEOTIDE SEQUENCE</scope>
    <source>
        <strain evidence="2">KCTC 12988</strain>
    </source>
</reference>
<feature type="compositionally biased region" description="Polar residues" evidence="1">
    <location>
        <begin position="158"/>
        <end position="179"/>
    </location>
</feature>
<dbReference type="AlphaFoldDB" id="A0A918TZS9"/>
<keyword evidence="3" id="KW-1185">Reference proteome</keyword>
<evidence type="ECO:0000313" key="3">
    <source>
        <dbReference type="Proteomes" id="UP000644507"/>
    </source>
</evidence>
<comment type="caution">
    <text evidence="2">The sequence shown here is derived from an EMBL/GenBank/DDBJ whole genome shotgun (WGS) entry which is preliminary data.</text>
</comment>
<accession>A0A918TZS9</accession>
<proteinExistence type="predicted"/>
<dbReference type="Proteomes" id="UP000644507">
    <property type="component" value="Unassembled WGS sequence"/>
</dbReference>
<evidence type="ECO:0000256" key="1">
    <source>
        <dbReference type="SAM" id="MobiDB-lite"/>
    </source>
</evidence>
<evidence type="ECO:0000313" key="2">
    <source>
        <dbReference type="EMBL" id="GHC66381.1"/>
    </source>
</evidence>
<sequence>MLEDLMRSLKGWRLVVLLGALCVSSCGSSKKAPTASESAGRIVDYNDEAAGQMAMEKKYADYKNDVVLDKDGRVGKDSKRSNFEGKQLTTIGGGWAGKEYAASRYAKKSWQGTKGFDRSQFSGKSSNRWDDQEWFLQKQAQEASSSFENGKAYATSNYRTGSASEQSGYRMSKSNNVQTDIRREVFQQPLKMDNEDYEKMSLNDSKRLLGRDE</sequence>
<gene>
    <name evidence="2" type="ORF">GCM10007100_37760</name>
</gene>
<protein>
    <submittedName>
        <fullName evidence="2">Uncharacterized protein</fullName>
    </submittedName>
</protein>